<name>A0A6N8TWM6_9STAP</name>
<evidence type="ECO:0000313" key="3">
    <source>
        <dbReference type="Proteomes" id="UP000436284"/>
    </source>
</evidence>
<feature type="domain" description="DUF2268" evidence="1">
    <location>
        <begin position="60"/>
        <end position="143"/>
    </location>
</feature>
<reference evidence="2 3" key="1">
    <citation type="submission" date="2019-12" db="EMBL/GenBank/DDBJ databases">
        <title>Salinicoccus cyprini sp. nov., isolated from gastro-intestinal tract of mirror carp, Cyprinus carpio var. specularis, collected from Gobind Sagar Reservoir, Himachal Pradesh, India.</title>
        <authorList>
            <person name="Talwar C."/>
            <person name="Singh A.K."/>
            <person name="Lal R."/>
            <person name="Negi R.K."/>
        </authorList>
    </citation>
    <scope>NUCLEOTIDE SEQUENCE [LARGE SCALE GENOMIC DNA]</scope>
    <source>
        <strain evidence="2 3">J-82</strain>
    </source>
</reference>
<keyword evidence="3" id="KW-1185">Reference proteome</keyword>
<dbReference type="EMBL" id="WUUK01000001">
    <property type="protein sequence ID" value="MXQ50100.1"/>
    <property type="molecule type" value="Genomic_DNA"/>
</dbReference>
<proteinExistence type="predicted"/>
<gene>
    <name evidence="2" type="ORF">GQ671_02140</name>
</gene>
<dbReference type="Pfam" id="PF10026">
    <property type="entry name" value="DUF2268"/>
    <property type="match status" value="1"/>
</dbReference>
<dbReference type="AlphaFoldDB" id="A0A6N8TWM6"/>
<protein>
    <recommendedName>
        <fullName evidence="1">DUF2268 domain-containing protein</fullName>
    </recommendedName>
</protein>
<sequence>MYKEVFDTILDRLYMMPIEAILEIVENIDFDSLAEKAEAGIGNSDLVRLEDILIKCIRYYPFDRSFDVYILVGFGHIDGTALPSRLPFLYLGLERLKDRDIELLIQYEFNHMVRFHANSEFMTGTTLTVGQLVVAEGLATLAPLAMKTETLSEKAIAKSLFMESDEYENLKSNFKEIEKSIIIDFDKELSPRLM</sequence>
<dbReference type="Proteomes" id="UP000436284">
    <property type="component" value="Unassembled WGS sequence"/>
</dbReference>
<organism evidence="2 3">
    <name type="scientific">Salinicoccus hispanicus</name>
    <dbReference type="NCBI Taxonomy" id="157225"/>
    <lineage>
        <taxon>Bacteria</taxon>
        <taxon>Bacillati</taxon>
        <taxon>Bacillota</taxon>
        <taxon>Bacilli</taxon>
        <taxon>Bacillales</taxon>
        <taxon>Staphylococcaceae</taxon>
        <taxon>Salinicoccus</taxon>
    </lineage>
</organism>
<dbReference type="InterPro" id="IPR018728">
    <property type="entry name" value="DUF2268"/>
</dbReference>
<accession>A0A6N8TWM6</accession>
<comment type="caution">
    <text evidence="2">The sequence shown here is derived from an EMBL/GenBank/DDBJ whole genome shotgun (WGS) entry which is preliminary data.</text>
</comment>
<dbReference type="OrthoDB" id="2449457at2"/>
<evidence type="ECO:0000313" key="2">
    <source>
        <dbReference type="EMBL" id="MXQ50100.1"/>
    </source>
</evidence>
<evidence type="ECO:0000259" key="1">
    <source>
        <dbReference type="Pfam" id="PF10026"/>
    </source>
</evidence>